<feature type="domain" description="CHAD" evidence="1">
    <location>
        <begin position="27"/>
        <end position="212"/>
    </location>
</feature>
<comment type="caution">
    <text evidence="2">The sequence shown here is derived from an EMBL/GenBank/DDBJ whole genome shotgun (WGS) entry which is preliminary data.</text>
</comment>
<dbReference type="AlphaFoldDB" id="A0A4R5AXS6"/>
<dbReference type="OrthoDB" id="773317at2"/>
<proteinExistence type="predicted"/>
<evidence type="ECO:0000259" key="1">
    <source>
        <dbReference type="Pfam" id="PF05235"/>
    </source>
</evidence>
<dbReference type="EMBL" id="SMFM01000004">
    <property type="protein sequence ID" value="TDD76004.1"/>
    <property type="molecule type" value="Genomic_DNA"/>
</dbReference>
<name>A0A4R5AXS6_9FLAO</name>
<evidence type="ECO:0000313" key="3">
    <source>
        <dbReference type="Proteomes" id="UP000295278"/>
    </source>
</evidence>
<sequence>MKALESYFQKQASTIHLLMDQESRSFTADTFHQLRVEIKRVKALVDLIAFCSKKWNPKKTFKPFKVIFKQAGKVREIQLQLALLEEQPSFNSLKGCRKHYKKKLKRALEKFFTVTNSGTSGKLRKKHRIIIARFLQIGKKKQRRYMAVKRQEIKKMLRQNTIKKKQIHTFRIRLKVYDYNEKIMKYPEQNKGIAARNRLMELLGHWHDFQVSILQIKKATRNCASDSNEIELLENIKSTFISKRNVLYDQINTALKQQHFLDAEKA</sequence>
<organism evidence="2 3">
    <name type="scientific">Flavobacterium caseinilyticum</name>
    <dbReference type="NCBI Taxonomy" id="2541732"/>
    <lineage>
        <taxon>Bacteria</taxon>
        <taxon>Pseudomonadati</taxon>
        <taxon>Bacteroidota</taxon>
        <taxon>Flavobacteriia</taxon>
        <taxon>Flavobacteriales</taxon>
        <taxon>Flavobacteriaceae</taxon>
        <taxon>Flavobacterium</taxon>
    </lineage>
</organism>
<dbReference type="InterPro" id="IPR007899">
    <property type="entry name" value="CHAD_dom"/>
</dbReference>
<dbReference type="RefSeq" id="WP_131909753.1">
    <property type="nucleotide sequence ID" value="NZ_SMFM01000004.1"/>
</dbReference>
<reference evidence="2 3" key="1">
    <citation type="submission" date="2019-03" db="EMBL/GenBank/DDBJ databases">
        <title>Flavobacterium AT-3-2 sp. nov., isolated from arctic soil.</title>
        <authorList>
            <person name="Chaudhary D.K."/>
        </authorList>
    </citation>
    <scope>NUCLEOTIDE SEQUENCE [LARGE SCALE GENOMIC DNA]</scope>
    <source>
        <strain evidence="2 3">AT-3-2</strain>
    </source>
</reference>
<gene>
    <name evidence="2" type="ORF">E0F89_10620</name>
</gene>
<accession>A0A4R5AXS6</accession>
<evidence type="ECO:0000313" key="2">
    <source>
        <dbReference type="EMBL" id="TDD76004.1"/>
    </source>
</evidence>
<keyword evidence="3" id="KW-1185">Reference proteome</keyword>
<dbReference type="Proteomes" id="UP000295278">
    <property type="component" value="Unassembled WGS sequence"/>
</dbReference>
<dbReference type="Pfam" id="PF05235">
    <property type="entry name" value="CHAD"/>
    <property type="match status" value="1"/>
</dbReference>
<protein>
    <submittedName>
        <fullName evidence="2">CHAD domain-containing protein</fullName>
    </submittedName>
</protein>
<dbReference type="Gene3D" id="1.40.20.10">
    <property type="entry name" value="CHAD domain"/>
    <property type="match status" value="1"/>
</dbReference>
<dbReference type="InterPro" id="IPR038186">
    <property type="entry name" value="CHAD_dom_sf"/>
</dbReference>